<evidence type="ECO:0000313" key="1">
    <source>
        <dbReference type="EMBL" id="GLI91306.1"/>
    </source>
</evidence>
<comment type="caution">
    <text evidence="1">The sequence shown here is derived from an EMBL/GenBank/DDBJ whole genome shotgun (WGS) entry which is preliminary data.</text>
</comment>
<dbReference type="InterPro" id="IPR010710">
    <property type="entry name" value="DUF1289"/>
</dbReference>
<dbReference type="EMBL" id="BSEC01000001">
    <property type="protein sequence ID" value="GLI91306.1"/>
    <property type="molecule type" value="Genomic_DNA"/>
</dbReference>
<accession>A0A9W6GR07</accession>
<protein>
    <submittedName>
        <fullName evidence="1">DUF1289 domain-containing protein</fullName>
    </submittedName>
</protein>
<sequence length="63" mass="6735">MVESPCNKICTLNAAHICIGCGRSRAEIGGWSQMSDGDKKRVVARAKERLAAMGGARKATESR</sequence>
<keyword evidence="2" id="KW-1185">Reference proteome</keyword>
<dbReference type="Proteomes" id="UP001144323">
    <property type="component" value="Unassembled WGS sequence"/>
</dbReference>
<evidence type="ECO:0000313" key="2">
    <source>
        <dbReference type="Proteomes" id="UP001144323"/>
    </source>
</evidence>
<dbReference type="Pfam" id="PF06945">
    <property type="entry name" value="DUF1289"/>
    <property type="match status" value="1"/>
</dbReference>
<name>A0A9W6GR07_9HYPH</name>
<dbReference type="PANTHER" id="PTHR35175:SF2">
    <property type="entry name" value="DUF1289 DOMAIN-CONTAINING PROTEIN"/>
    <property type="match status" value="1"/>
</dbReference>
<dbReference type="PANTHER" id="PTHR35175">
    <property type="entry name" value="DUF1289 DOMAIN-CONTAINING PROTEIN"/>
    <property type="match status" value="1"/>
</dbReference>
<reference evidence="1" key="1">
    <citation type="journal article" date="2023" name="Int. J. Syst. Evol. Microbiol.">
        <title>Methylocystis iwaonis sp. nov., a type II methane-oxidizing bacterium from surface soil of a rice paddy field in Japan, and emended description of the genus Methylocystis (ex Whittenbury et al. 1970) Bowman et al. 1993.</title>
        <authorList>
            <person name="Kaise H."/>
            <person name="Sawadogo J.B."/>
            <person name="Alam M.S."/>
            <person name="Ueno C."/>
            <person name="Dianou D."/>
            <person name="Shinjo R."/>
            <person name="Asakawa S."/>
        </authorList>
    </citation>
    <scope>NUCLEOTIDE SEQUENCE</scope>
    <source>
        <strain evidence="1">LMG27198</strain>
    </source>
</reference>
<dbReference type="AlphaFoldDB" id="A0A9W6GR07"/>
<organism evidence="1 2">
    <name type="scientific">Methylocystis echinoides</name>
    <dbReference type="NCBI Taxonomy" id="29468"/>
    <lineage>
        <taxon>Bacteria</taxon>
        <taxon>Pseudomonadati</taxon>
        <taxon>Pseudomonadota</taxon>
        <taxon>Alphaproteobacteria</taxon>
        <taxon>Hyphomicrobiales</taxon>
        <taxon>Methylocystaceae</taxon>
        <taxon>Methylocystis</taxon>
    </lineage>
</organism>
<dbReference type="RefSeq" id="WP_281799878.1">
    <property type="nucleotide sequence ID" value="NZ_BSEC01000001.1"/>
</dbReference>
<proteinExistence type="predicted"/>
<gene>
    <name evidence="1" type="ORF">LMG27198_02980</name>
</gene>